<dbReference type="Gramene" id="OMERI03G36500.1">
    <property type="protein sequence ID" value="OMERI03G36500.1"/>
    <property type="gene ID" value="OMERI03G36500"/>
</dbReference>
<dbReference type="HOGENOM" id="CLU_083147_1_2_1"/>
<evidence type="ECO:0000313" key="2">
    <source>
        <dbReference type="Proteomes" id="UP000008021"/>
    </source>
</evidence>
<organism evidence="1">
    <name type="scientific">Oryza meridionalis</name>
    <dbReference type="NCBI Taxonomy" id="40149"/>
    <lineage>
        <taxon>Eukaryota</taxon>
        <taxon>Viridiplantae</taxon>
        <taxon>Streptophyta</taxon>
        <taxon>Embryophyta</taxon>
        <taxon>Tracheophyta</taxon>
        <taxon>Spermatophyta</taxon>
        <taxon>Magnoliopsida</taxon>
        <taxon>Liliopsida</taxon>
        <taxon>Poales</taxon>
        <taxon>Poaceae</taxon>
        <taxon>BOP clade</taxon>
        <taxon>Oryzoideae</taxon>
        <taxon>Oryzeae</taxon>
        <taxon>Oryzinae</taxon>
        <taxon>Oryza</taxon>
    </lineage>
</organism>
<reference evidence="1" key="2">
    <citation type="submission" date="2018-05" db="EMBL/GenBank/DDBJ databases">
        <title>OmerRS3 (Oryza meridionalis Reference Sequence Version 3).</title>
        <authorList>
            <person name="Zhang J."/>
            <person name="Kudrna D."/>
            <person name="Lee S."/>
            <person name="Talag J."/>
            <person name="Welchert J."/>
            <person name="Wing R.A."/>
        </authorList>
    </citation>
    <scope>NUCLEOTIDE SEQUENCE [LARGE SCALE GENOMIC DNA]</scope>
    <source>
        <strain evidence="1">cv. OR44</strain>
    </source>
</reference>
<dbReference type="PANTHER" id="PTHR15907">
    <property type="entry name" value="DUF614 FAMILY PROTEIN-RELATED"/>
    <property type="match status" value="1"/>
</dbReference>
<name>A0A0E0D927_9ORYZ</name>
<dbReference type="EnsemblPlants" id="OMERI03G36500.1">
    <property type="protein sequence ID" value="OMERI03G36500.1"/>
    <property type="gene ID" value="OMERI03G36500"/>
</dbReference>
<dbReference type="AlphaFoldDB" id="A0A0E0D927"/>
<keyword evidence="2" id="KW-1185">Reference proteome</keyword>
<protein>
    <submittedName>
        <fullName evidence="1">Uncharacterized protein</fullName>
    </submittedName>
</protein>
<evidence type="ECO:0000313" key="1">
    <source>
        <dbReference type="EnsemblPlants" id="OMERI03G36500.1"/>
    </source>
</evidence>
<dbReference type="STRING" id="40149.A0A0E0D927"/>
<accession>A0A0E0D927</accession>
<dbReference type="InterPro" id="IPR006461">
    <property type="entry name" value="PLAC_motif_containing"/>
</dbReference>
<reference evidence="1" key="1">
    <citation type="submission" date="2015-04" db="UniProtKB">
        <authorList>
            <consortium name="EnsemblPlants"/>
        </authorList>
    </citation>
    <scope>IDENTIFICATION</scope>
</reference>
<dbReference type="Proteomes" id="UP000008021">
    <property type="component" value="Chromosome 3"/>
</dbReference>
<proteinExistence type="predicted"/>
<sequence length="103" mass="11222">MTGCLTTVCPCITFGRSAEISCRGGRGRAARRACCWASAPTATASTDTPAATEEPCCVHALCLQCALCQEYRHLKRLGYDPSLGWLGNNQHVPPKHNPPMRRY</sequence>